<keyword evidence="1" id="KW-0472">Membrane</keyword>
<dbReference type="Proteomes" id="UP001174909">
    <property type="component" value="Unassembled WGS sequence"/>
</dbReference>
<evidence type="ECO:0000313" key="2">
    <source>
        <dbReference type="EMBL" id="CAI8020530.1"/>
    </source>
</evidence>
<accession>A0AA35WN57</accession>
<dbReference type="EMBL" id="CASHTH010001833">
    <property type="protein sequence ID" value="CAI8020530.1"/>
    <property type="molecule type" value="Genomic_DNA"/>
</dbReference>
<dbReference type="AlphaFoldDB" id="A0AA35WN57"/>
<protein>
    <submittedName>
        <fullName evidence="2">Uncharacterized protein</fullName>
    </submittedName>
</protein>
<sequence>MSFFRVITSETCNLLGRTSFRAANFSLILSTANRDQKNRAVGCNCMLTADQIEEKCPKNNRKCVEKLNKDVGCSENCLQPGHNNFTSDTSSYNFFSIQVPKNTMVRYHINVEMYFYNHTMLGKYYICTIRGTDACPFQTSGYMNNLPFKQKERHLIIAYVHPTSLPGFFTTRLLVEAKMQVDYITTIAFLCACVVFFIIKHCLQGTFGCCKMLYS</sequence>
<keyword evidence="3" id="KW-1185">Reference proteome</keyword>
<organism evidence="2 3">
    <name type="scientific">Geodia barretti</name>
    <name type="common">Barrett's horny sponge</name>
    <dbReference type="NCBI Taxonomy" id="519541"/>
    <lineage>
        <taxon>Eukaryota</taxon>
        <taxon>Metazoa</taxon>
        <taxon>Porifera</taxon>
        <taxon>Demospongiae</taxon>
        <taxon>Heteroscleromorpha</taxon>
        <taxon>Tetractinellida</taxon>
        <taxon>Astrophorina</taxon>
        <taxon>Geodiidae</taxon>
        <taxon>Geodia</taxon>
    </lineage>
</organism>
<name>A0AA35WN57_GEOBA</name>
<feature type="transmembrane region" description="Helical" evidence="1">
    <location>
        <begin position="181"/>
        <end position="199"/>
    </location>
</feature>
<keyword evidence="1" id="KW-1133">Transmembrane helix</keyword>
<comment type="caution">
    <text evidence="2">The sequence shown here is derived from an EMBL/GenBank/DDBJ whole genome shotgun (WGS) entry which is preliminary data.</text>
</comment>
<reference evidence="2" key="1">
    <citation type="submission" date="2023-03" db="EMBL/GenBank/DDBJ databases">
        <authorList>
            <person name="Steffen K."/>
            <person name="Cardenas P."/>
        </authorList>
    </citation>
    <scope>NUCLEOTIDE SEQUENCE</scope>
</reference>
<keyword evidence="1" id="KW-0812">Transmembrane</keyword>
<proteinExistence type="predicted"/>
<gene>
    <name evidence="2" type="ORF">GBAR_LOCUS12283</name>
</gene>
<evidence type="ECO:0000256" key="1">
    <source>
        <dbReference type="SAM" id="Phobius"/>
    </source>
</evidence>
<evidence type="ECO:0000313" key="3">
    <source>
        <dbReference type="Proteomes" id="UP001174909"/>
    </source>
</evidence>